<dbReference type="InterPro" id="IPR001238">
    <property type="entry name" value="DNA-binding_RecF"/>
</dbReference>
<keyword evidence="4 9" id="KW-0963">Cytoplasm</keyword>
<accession>A0A846MQT1</accession>
<dbReference type="InterPro" id="IPR018078">
    <property type="entry name" value="DNA-binding_RecF_CS"/>
</dbReference>
<keyword evidence="7 9" id="KW-0067">ATP-binding</keyword>
<evidence type="ECO:0000256" key="10">
    <source>
        <dbReference type="RuleBase" id="RU000578"/>
    </source>
</evidence>
<feature type="domain" description="RecF/RecN/SMC N-terminal" evidence="11">
    <location>
        <begin position="4"/>
        <end position="347"/>
    </location>
</feature>
<evidence type="ECO:0000313" key="12">
    <source>
        <dbReference type="EMBL" id="NIK73732.1"/>
    </source>
</evidence>
<dbReference type="AlphaFoldDB" id="A0A846MQT1"/>
<dbReference type="Gene3D" id="1.20.1050.90">
    <property type="entry name" value="RecF/RecN/SMC, N-terminal domain"/>
    <property type="match status" value="1"/>
</dbReference>
<comment type="caution">
    <text evidence="12">The sequence shown here is derived from an EMBL/GenBank/DDBJ whole genome shotgun (WGS) entry which is preliminary data.</text>
</comment>
<dbReference type="RefSeq" id="WP_166919005.1">
    <property type="nucleotide sequence ID" value="NZ_JAASRN010000002.1"/>
</dbReference>
<dbReference type="Pfam" id="PF02463">
    <property type="entry name" value="SMC_N"/>
    <property type="match status" value="1"/>
</dbReference>
<organism evidence="12 13">
    <name type="scientific">Thermonema lapsum</name>
    <dbReference type="NCBI Taxonomy" id="28195"/>
    <lineage>
        <taxon>Bacteria</taxon>
        <taxon>Pseudomonadati</taxon>
        <taxon>Bacteroidota</taxon>
        <taxon>Cytophagia</taxon>
        <taxon>Cytophagales</taxon>
        <taxon>Thermonemataceae</taxon>
        <taxon>Thermonema</taxon>
    </lineage>
</organism>
<dbReference type="Gene3D" id="3.40.50.300">
    <property type="entry name" value="P-loop containing nucleotide triphosphate hydrolases"/>
    <property type="match status" value="1"/>
</dbReference>
<evidence type="ECO:0000259" key="11">
    <source>
        <dbReference type="Pfam" id="PF02463"/>
    </source>
</evidence>
<keyword evidence="6 9" id="KW-0547">Nucleotide-binding</keyword>
<dbReference type="GO" id="GO:0000731">
    <property type="term" value="P:DNA synthesis involved in DNA repair"/>
    <property type="evidence" value="ECO:0007669"/>
    <property type="project" value="TreeGrafter"/>
</dbReference>
<keyword evidence="8 9" id="KW-0238">DNA-binding</keyword>
<gene>
    <name evidence="9" type="primary">recF</name>
    <name evidence="12" type="ORF">FHS56_001245</name>
</gene>
<comment type="similarity">
    <text evidence="2 9 10">Belongs to the RecF family.</text>
</comment>
<sequence length="369" mass="43053">MMHLINISLNNFKNYAFLTLDFHEKLNVFVGQNGAGKTNLLEAIYWLLTGKSMLGHGERYAIRYGCDGWEVEGDIRQTGRSSRLRCAFYPKQDRKAIFIDGSRMERLLDYYGRFPVVSFTPNDIDLIREAAEQRRRTMDAFFSQLSQEYALHLMQYHALLKRRNALLKERREGRALDQALLEVFNMRLEQEAYPLYELRSRFTGELRPLVARYYEQLSGGKEQIDIVYRSQLHEASLQQLWQESLSIDLKMGFTSNGIHRDDWSLLLNDVPMKWSGSQGQRKTFLVALKLAMSDLLFLRKQQNPLLLLDDIFDKLDAERVAALLQLVQQQHFGQVFITDTSQERMQRLLNESKLPAALFKVKQGEVLQL</sequence>
<protein>
    <recommendedName>
        <fullName evidence="3 9">DNA replication and repair protein RecF</fullName>
    </recommendedName>
</protein>
<dbReference type="HAMAP" id="MF_00365">
    <property type="entry name" value="RecF"/>
    <property type="match status" value="1"/>
</dbReference>
<evidence type="ECO:0000256" key="1">
    <source>
        <dbReference type="ARBA" id="ARBA00004496"/>
    </source>
</evidence>
<evidence type="ECO:0000256" key="3">
    <source>
        <dbReference type="ARBA" id="ARBA00020170"/>
    </source>
</evidence>
<reference evidence="12 13" key="1">
    <citation type="submission" date="2020-03" db="EMBL/GenBank/DDBJ databases">
        <title>Genomic Encyclopedia of Type Strains, Phase IV (KMG-IV): sequencing the most valuable type-strain genomes for metagenomic binning, comparative biology and taxonomic classification.</title>
        <authorList>
            <person name="Goeker M."/>
        </authorList>
    </citation>
    <scope>NUCLEOTIDE SEQUENCE [LARGE SCALE GENOMIC DNA]</scope>
    <source>
        <strain evidence="12 13">DSM 5718</strain>
    </source>
</reference>
<dbReference type="PROSITE" id="PS00618">
    <property type="entry name" value="RECF_2"/>
    <property type="match status" value="1"/>
</dbReference>
<comment type="function">
    <text evidence="9 10">The RecF protein is involved in DNA metabolism; it is required for DNA replication and normal SOS inducibility. RecF binds preferentially to single-stranded, linear DNA. It also seems to bind ATP.</text>
</comment>
<dbReference type="GO" id="GO:0005737">
    <property type="term" value="C:cytoplasm"/>
    <property type="evidence" value="ECO:0007669"/>
    <property type="project" value="UniProtKB-SubCell"/>
</dbReference>
<dbReference type="InterPro" id="IPR027417">
    <property type="entry name" value="P-loop_NTPase"/>
</dbReference>
<dbReference type="PANTHER" id="PTHR32182:SF0">
    <property type="entry name" value="DNA REPLICATION AND REPAIR PROTEIN RECF"/>
    <property type="match status" value="1"/>
</dbReference>
<keyword evidence="9 10" id="KW-0742">SOS response</keyword>
<dbReference type="NCBIfam" id="TIGR00611">
    <property type="entry name" value="recf"/>
    <property type="match status" value="1"/>
</dbReference>
<dbReference type="GO" id="GO:0006302">
    <property type="term" value="P:double-strand break repair"/>
    <property type="evidence" value="ECO:0007669"/>
    <property type="project" value="TreeGrafter"/>
</dbReference>
<dbReference type="Proteomes" id="UP000537126">
    <property type="component" value="Unassembled WGS sequence"/>
</dbReference>
<dbReference type="EMBL" id="JAASRN010000002">
    <property type="protein sequence ID" value="NIK73732.1"/>
    <property type="molecule type" value="Genomic_DNA"/>
</dbReference>
<dbReference type="GO" id="GO:0003697">
    <property type="term" value="F:single-stranded DNA binding"/>
    <property type="evidence" value="ECO:0007669"/>
    <property type="project" value="UniProtKB-UniRule"/>
</dbReference>
<keyword evidence="9 10" id="KW-0234">DNA repair</keyword>
<evidence type="ECO:0000256" key="6">
    <source>
        <dbReference type="ARBA" id="ARBA00022741"/>
    </source>
</evidence>
<comment type="subcellular location">
    <subcellularLocation>
        <location evidence="1 9 10">Cytoplasm</location>
    </subcellularLocation>
</comment>
<evidence type="ECO:0000256" key="2">
    <source>
        <dbReference type="ARBA" id="ARBA00008016"/>
    </source>
</evidence>
<dbReference type="GO" id="GO:0005524">
    <property type="term" value="F:ATP binding"/>
    <property type="evidence" value="ECO:0007669"/>
    <property type="project" value="UniProtKB-UniRule"/>
</dbReference>
<evidence type="ECO:0000313" key="13">
    <source>
        <dbReference type="Proteomes" id="UP000537126"/>
    </source>
</evidence>
<dbReference type="SUPFAM" id="SSF52540">
    <property type="entry name" value="P-loop containing nucleoside triphosphate hydrolases"/>
    <property type="match status" value="1"/>
</dbReference>
<evidence type="ECO:0000256" key="7">
    <source>
        <dbReference type="ARBA" id="ARBA00022840"/>
    </source>
</evidence>
<feature type="binding site" evidence="9">
    <location>
        <begin position="31"/>
        <end position="38"/>
    </location>
    <ligand>
        <name>ATP</name>
        <dbReference type="ChEBI" id="CHEBI:30616"/>
    </ligand>
</feature>
<name>A0A846MQT1_9BACT</name>
<evidence type="ECO:0000256" key="8">
    <source>
        <dbReference type="ARBA" id="ARBA00023125"/>
    </source>
</evidence>
<dbReference type="GO" id="GO:0009432">
    <property type="term" value="P:SOS response"/>
    <property type="evidence" value="ECO:0007669"/>
    <property type="project" value="UniProtKB-UniRule"/>
</dbReference>
<keyword evidence="9 10" id="KW-0227">DNA damage</keyword>
<keyword evidence="5 9" id="KW-0235">DNA replication</keyword>
<evidence type="ECO:0000256" key="9">
    <source>
        <dbReference type="HAMAP-Rule" id="MF_00365"/>
    </source>
</evidence>
<dbReference type="InterPro" id="IPR042174">
    <property type="entry name" value="RecF_2"/>
</dbReference>
<evidence type="ECO:0000256" key="4">
    <source>
        <dbReference type="ARBA" id="ARBA00022490"/>
    </source>
</evidence>
<dbReference type="GO" id="GO:0006260">
    <property type="term" value="P:DNA replication"/>
    <property type="evidence" value="ECO:0007669"/>
    <property type="project" value="UniProtKB-UniRule"/>
</dbReference>
<dbReference type="InterPro" id="IPR003395">
    <property type="entry name" value="RecF/RecN/SMC_N"/>
</dbReference>
<keyword evidence="13" id="KW-1185">Reference proteome</keyword>
<evidence type="ECO:0000256" key="5">
    <source>
        <dbReference type="ARBA" id="ARBA00022705"/>
    </source>
</evidence>
<dbReference type="PANTHER" id="PTHR32182">
    <property type="entry name" value="DNA REPLICATION AND REPAIR PROTEIN RECF"/>
    <property type="match status" value="1"/>
</dbReference>
<proteinExistence type="inferred from homology"/>